<keyword evidence="7" id="KW-0812">Transmembrane</keyword>
<keyword evidence="11" id="KW-1185">Reference proteome</keyword>
<feature type="region of interest" description="Disordered" evidence="6">
    <location>
        <begin position="433"/>
        <end position="476"/>
    </location>
</feature>
<feature type="transmembrane region" description="Helical" evidence="7">
    <location>
        <begin position="93"/>
        <end position="118"/>
    </location>
</feature>
<evidence type="ECO:0000256" key="3">
    <source>
        <dbReference type="ARBA" id="ARBA00023015"/>
    </source>
</evidence>
<accession>A0A8S3W8C2</accession>
<protein>
    <recommendedName>
        <fullName evidence="2">Regulatory protein zeste</fullName>
    </recommendedName>
</protein>
<evidence type="ECO:0000256" key="6">
    <source>
        <dbReference type="SAM" id="MobiDB-lite"/>
    </source>
</evidence>
<feature type="domain" description="HTH psq-type" evidence="8">
    <location>
        <begin position="128"/>
        <end position="169"/>
    </location>
</feature>
<evidence type="ECO:0000256" key="1">
    <source>
        <dbReference type="ARBA" id="ARBA00011764"/>
    </source>
</evidence>
<dbReference type="Proteomes" id="UP000691718">
    <property type="component" value="Unassembled WGS sequence"/>
</dbReference>
<dbReference type="InterPro" id="IPR007889">
    <property type="entry name" value="HTH_Psq"/>
</dbReference>
<comment type="function">
    <text evidence="5">Involved in transvection phenomena (= synapsis-dependent gene expression), where the synaptic pairing of chromosomes carrying genes with which zeste interacts influences the expression of these genes. Zeste binds to DNA and stimulates transcription from a nearby promoter.</text>
</comment>
<feature type="transmembrane region" description="Helical" evidence="7">
    <location>
        <begin position="247"/>
        <end position="268"/>
    </location>
</feature>
<dbReference type="OrthoDB" id="6437871at2759"/>
<dbReference type="GO" id="GO:0003677">
    <property type="term" value="F:DNA binding"/>
    <property type="evidence" value="ECO:0007669"/>
    <property type="project" value="InterPro"/>
</dbReference>
<dbReference type="AlphaFoldDB" id="A0A8S3W8C2"/>
<keyword evidence="3" id="KW-0805">Transcription regulation</keyword>
<feature type="compositionally biased region" description="Low complexity" evidence="6">
    <location>
        <begin position="450"/>
        <end position="461"/>
    </location>
</feature>
<organism evidence="10 11">
    <name type="scientific">Parnassius apollo</name>
    <name type="common">Apollo butterfly</name>
    <name type="synonym">Papilio apollo</name>
    <dbReference type="NCBI Taxonomy" id="110799"/>
    <lineage>
        <taxon>Eukaryota</taxon>
        <taxon>Metazoa</taxon>
        <taxon>Ecdysozoa</taxon>
        <taxon>Arthropoda</taxon>
        <taxon>Hexapoda</taxon>
        <taxon>Insecta</taxon>
        <taxon>Pterygota</taxon>
        <taxon>Neoptera</taxon>
        <taxon>Endopterygota</taxon>
        <taxon>Lepidoptera</taxon>
        <taxon>Glossata</taxon>
        <taxon>Ditrysia</taxon>
        <taxon>Papilionoidea</taxon>
        <taxon>Papilionidae</taxon>
        <taxon>Parnassiinae</taxon>
        <taxon>Parnassini</taxon>
        <taxon>Parnassius</taxon>
        <taxon>Parnassius</taxon>
    </lineage>
</organism>
<proteinExistence type="predicted"/>
<name>A0A8S3W8C2_PARAO</name>
<feature type="compositionally biased region" description="Pro residues" evidence="6">
    <location>
        <begin position="398"/>
        <end position="407"/>
    </location>
</feature>
<dbReference type="InterPro" id="IPR028002">
    <property type="entry name" value="Myb_DNA-bind_5"/>
</dbReference>
<feature type="compositionally biased region" description="Basic and acidic residues" evidence="6">
    <location>
        <begin position="462"/>
        <end position="473"/>
    </location>
</feature>
<evidence type="ECO:0000259" key="8">
    <source>
        <dbReference type="Pfam" id="PF05225"/>
    </source>
</evidence>
<gene>
    <name evidence="10" type="ORF">PAPOLLO_LOCUS3168</name>
</gene>
<reference evidence="10" key="1">
    <citation type="submission" date="2021-04" db="EMBL/GenBank/DDBJ databases">
        <authorList>
            <person name="Tunstrom K."/>
        </authorList>
    </citation>
    <scope>NUCLEOTIDE SEQUENCE</scope>
</reference>
<keyword evidence="4" id="KW-0804">Transcription</keyword>
<keyword evidence="7" id="KW-0472">Membrane</keyword>
<feature type="region of interest" description="Disordered" evidence="6">
    <location>
        <begin position="387"/>
        <end position="410"/>
    </location>
</feature>
<evidence type="ECO:0000256" key="4">
    <source>
        <dbReference type="ARBA" id="ARBA00023163"/>
    </source>
</evidence>
<sequence length="514" mass="57434">MLVTYLEASRDLCETDSILFGAALAVCRIIGAKVSTAGRATGHSSAIPAWRRRIEERIAKARALIGRLICFRSGNNRPRIVRTVRMAFAGTNVFQILLFTTIIPATSANFAIMVSNYIRKTDKASYSREKLQAAVRAVKNGELSGYKASQEYKIPRMTIMDHVNNKRTKSNSLGRNTALPLQVEKELALGLHLMEKHGFGLTKTEMLEMVADFVIKNIKGSFGIPVQLISKRRCTLLQKNTKGIRMLIANFVYWLLFSLYTNLMNIIFSHGDPSRPQVGLQGRVRSERLWQELAEILNSVGGSGVNKTSDKWKRVWSDWKTKTKKKASLINRDIRGPGAITGSQAIQAGFQEPSQPQVSYTADTAERIPSPAEIELLTLPSAAEDTPITVPADVTSPPSHPVSPVPGPSNSRTIQGGFYYKINFVQTVSESQDITVSHTETQENTDHVSNTESIPSTSHSSSSERQRKRKNDESLAVLLKDIDVDYEKRRREIKEKEAAERESRRHPLKLFLRV</sequence>
<dbReference type="Pfam" id="PF13873">
    <property type="entry name" value="Myb_DNA-bind_5"/>
    <property type="match status" value="1"/>
</dbReference>
<dbReference type="EMBL" id="CAJQZP010000209">
    <property type="protein sequence ID" value="CAG4945792.1"/>
    <property type="molecule type" value="Genomic_DNA"/>
</dbReference>
<dbReference type="Pfam" id="PF05225">
    <property type="entry name" value="HTH_psq"/>
    <property type="match status" value="1"/>
</dbReference>
<evidence type="ECO:0000256" key="7">
    <source>
        <dbReference type="SAM" id="Phobius"/>
    </source>
</evidence>
<feature type="domain" description="Myb/SANT-like DNA-binding" evidence="9">
    <location>
        <begin position="257"/>
        <end position="327"/>
    </location>
</feature>
<keyword evidence="7" id="KW-1133">Transmembrane helix</keyword>
<evidence type="ECO:0000313" key="10">
    <source>
        <dbReference type="EMBL" id="CAG4945792.1"/>
    </source>
</evidence>
<evidence type="ECO:0000313" key="11">
    <source>
        <dbReference type="Proteomes" id="UP000691718"/>
    </source>
</evidence>
<comment type="caution">
    <text evidence="10">The sequence shown here is derived from an EMBL/GenBank/DDBJ whole genome shotgun (WGS) entry which is preliminary data.</text>
</comment>
<evidence type="ECO:0000256" key="2">
    <source>
        <dbReference type="ARBA" id="ARBA00016807"/>
    </source>
</evidence>
<evidence type="ECO:0000259" key="9">
    <source>
        <dbReference type="Pfam" id="PF13873"/>
    </source>
</evidence>
<evidence type="ECO:0000256" key="5">
    <source>
        <dbReference type="ARBA" id="ARBA00025466"/>
    </source>
</evidence>
<comment type="subunit">
    <text evidence="1">Self-associates forming complexes of several hundred monomers.</text>
</comment>